<evidence type="ECO:0000256" key="2">
    <source>
        <dbReference type="ARBA" id="ARBA00022490"/>
    </source>
</evidence>
<keyword evidence="2" id="KW-0963">Cytoplasm</keyword>
<dbReference type="InterPro" id="IPR029063">
    <property type="entry name" value="SAM-dependent_MTases_sf"/>
</dbReference>
<accession>A0A0G4HJ84</accession>
<dbReference type="PANTHER" id="PTHR42873">
    <property type="entry name" value="RIBOSOMAL RNA LARGE SUBUNIT METHYLTRANSFERASE"/>
    <property type="match status" value="1"/>
</dbReference>
<dbReference type="InterPro" id="IPR015947">
    <property type="entry name" value="PUA-like_sf"/>
</dbReference>
<dbReference type="Gene3D" id="3.30.750.80">
    <property type="entry name" value="RNA methyltransferase domain (HRMD) like"/>
    <property type="match status" value="1"/>
</dbReference>
<proteinExistence type="inferred from homology"/>
<evidence type="ECO:0000313" key="8">
    <source>
        <dbReference type="EMBL" id="CEM44244.1"/>
    </source>
</evidence>
<evidence type="ECO:0000259" key="7">
    <source>
        <dbReference type="Pfam" id="PF17785"/>
    </source>
</evidence>
<dbReference type="GO" id="GO:0003723">
    <property type="term" value="F:RNA binding"/>
    <property type="evidence" value="ECO:0007669"/>
    <property type="project" value="InterPro"/>
</dbReference>
<evidence type="ECO:0000256" key="5">
    <source>
        <dbReference type="ARBA" id="ARBA00022691"/>
    </source>
</evidence>
<dbReference type="PhylomeDB" id="A0A0G4HJ84"/>
<evidence type="ECO:0000256" key="4">
    <source>
        <dbReference type="ARBA" id="ARBA00022679"/>
    </source>
</evidence>
<dbReference type="InterPro" id="IPR041532">
    <property type="entry name" value="RlmI-like_PUA"/>
</dbReference>
<reference evidence="8" key="1">
    <citation type="submission" date="2014-11" db="EMBL/GenBank/DDBJ databases">
        <authorList>
            <person name="Otto D Thomas"/>
            <person name="Naeem Raeece"/>
        </authorList>
    </citation>
    <scope>NUCLEOTIDE SEQUENCE</scope>
</reference>
<dbReference type="Gene3D" id="3.40.50.150">
    <property type="entry name" value="Vaccinia Virus protein VP39"/>
    <property type="match status" value="1"/>
</dbReference>
<keyword evidence="4" id="KW-0808">Transferase</keyword>
<dbReference type="SUPFAM" id="SSF53335">
    <property type="entry name" value="S-adenosyl-L-methionine-dependent methyltransferases"/>
    <property type="match status" value="1"/>
</dbReference>
<sequence length="464" mass="51363">MRPALGFRRCPWRLKSTIASRYPLAVSVAHRSSAACCLRFDRRFVSGGGHGRVEAHLKGEETAAGAEVRRRLKEGHPWVFAEEVANMTELNQFDAGTIVHLRCSDGEQLGQGLLNRQASVVLRMITGEEEETAVDESLFAKRLQEALAFRSRHFRRCTSFRVCNGEADGLPGLVVDRLGETVLIRYESLAIQTFSDLIERQVDALLRPRAVVVQRMRAKKEKMAQRGAEFLTFMGKGQAADAQVTEGPAVLGVHLLAGIDSGYSFENRPARDFLVGLCKGSTVLDVNCGSGAFAVRALLGGASEAVCVESSLALVSLAESNAKANNQADRMTVIHRSDVVEEMENMKMSQLQFGVVVLSLRPEIVYEYKQKHGQHGRWHKPSLKGIEKPIEAASALVQPGGVLCLNMQIDTQRAHQLRFLMNTGIERSNRTGTFLWEGGGGWDCRRLASQRDLWHKRSLIVRVN</sequence>
<dbReference type="VEuPathDB" id="CryptoDB:Cvel_7094"/>
<comment type="similarity">
    <text evidence="6">Belongs to the methyltransferase superfamily. RlmI family.</text>
</comment>
<keyword evidence="5" id="KW-0949">S-adenosyl-L-methionine</keyword>
<keyword evidence="3" id="KW-0489">Methyltransferase</keyword>
<dbReference type="PANTHER" id="PTHR42873:SF1">
    <property type="entry name" value="S-ADENOSYLMETHIONINE-DEPENDENT METHYLTRANSFERASE DOMAIN-CONTAINING PROTEIN"/>
    <property type="match status" value="1"/>
</dbReference>
<dbReference type="Pfam" id="PF06325">
    <property type="entry name" value="PrmA"/>
    <property type="match status" value="1"/>
</dbReference>
<evidence type="ECO:0000256" key="1">
    <source>
        <dbReference type="ARBA" id="ARBA00004496"/>
    </source>
</evidence>
<dbReference type="CDD" id="cd11572">
    <property type="entry name" value="RlmI_M_like"/>
    <property type="match status" value="1"/>
</dbReference>
<dbReference type="AlphaFoldDB" id="A0A0G4HJ84"/>
<protein>
    <recommendedName>
        <fullName evidence="7">RlmI-like PUA domain-containing protein</fullName>
    </recommendedName>
</protein>
<organism evidence="8">
    <name type="scientific">Chromera velia CCMP2878</name>
    <dbReference type="NCBI Taxonomy" id="1169474"/>
    <lineage>
        <taxon>Eukaryota</taxon>
        <taxon>Sar</taxon>
        <taxon>Alveolata</taxon>
        <taxon>Colpodellida</taxon>
        <taxon>Chromeraceae</taxon>
        <taxon>Chromera</taxon>
    </lineage>
</organism>
<evidence type="ECO:0000256" key="3">
    <source>
        <dbReference type="ARBA" id="ARBA00022603"/>
    </source>
</evidence>
<dbReference type="SUPFAM" id="SSF88697">
    <property type="entry name" value="PUA domain-like"/>
    <property type="match status" value="1"/>
</dbReference>
<feature type="domain" description="RlmI-like PUA" evidence="7">
    <location>
        <begin position="69"/>
        <end position="126"/>
    </location>
</feature>
<gene>
    <name evidence="8" type="ORF">Cvel_7094</name>
</gene>
<dbReference type="Gene3D" id="2.30.130.10">
    <property type="entry name" value="PUA domain"/>
    <property type="match status" value="1"/>
</dbReference>
<dbReference type="EMBL" id="CDMZ01002877">
    <property type="protein sequence ID" value="CEM44244.1"/>
    <property type="molecule type" value="Genomic_DNA"/>
</dbReference>
<dbReference type="InterPro" id="IPR036974">
    <property type="entry name" value="PUA_sf"/>
</dbReference>
<comment type="subcellular location">
    <subcellularLocation>
        <location evidence="1">Cytoplasm</location>
    </subcellularLocation>
</comment>
<name>A0A0G4HJ84_9ALVE</name>
<dbReference type="Pfam" id="PF17785">
    <property type="entry name" value="PUA_3"/>
    <property type="match status" value="1"/>
</dbReference>
<dbReference type="CDD" id="cd02440">
    <property type="entry name" value="AdoMet_MTases"/>
    <property type="match status" value="1"/>
</dbReference>
<evidence type="ECO:0000256" key="6">
    <source>
        <dbReference type="ARBA" id="ARBA00038091"/>
    </source>
</evidence>